<dbReference type="InterPro" id="IPR011761">
    <property type="entry name" value="ATP-grasp"/>
</dbReference>
<dbReference type="InterPro" id="IPR020561">
    <property type="entry name" value="PRibGlycinamid_synth_ATP-grasp"/>
</dbReference>
<keyword evidence="7 12" id="KW-0658">Purine biosynthesis</keyword>
<dbReference type="InterPro" id="IPR020562">
    <property type="entry name" value="PRibGlycinamide_synth_N"/>
</dbReference>
<proteinExistence type="inferred from homology"/>
<dbReference type="NCBIfam" id="TIGR00877">
    <property type="entry name" value="purD"/>
    <property type="match status" value="1"/>
</dbReference>
<reference evidence="16" key="1">
    <citation type="journal article" date="2019" name="Int. J. Syst. Evol. Microbiol.">
        <title>The Global Catalogue of Microorganisms (GCM) 10K type strain sequencing project: providing services to taxonomists for standard genome sequencing and annotation.</title>
        <authorList>
            <consortium name="The Broad Institute Genomics Platform"/>
            <consortium name="The Broad Institute Genome Sequencing Center for Infectious Disease"/>
            <person name="Wu L."/>
            <person name="Ma J."/>
        </authorList>
    </citation>
    <scope>NUCLEOTIDE SEQUENCE [LARGE SCALE GENOMIC DNA]</scope>
    <source>
        <strain evidence="16">CCUG 52537</strain>
    </source>
</reference>
<dbReference type="SUPFAM" id="SSF52440">
    <property type="entry name" value="PreATP-grasp domain"/>
    <property type="match status" value="1"/>
</dbReference>
<comment type="pathway">
    <text evidence="3 12">Purine metabolism; IMP biosynthesis via de novo pathway; N(1)-(5-phospho-D-ribosyl)glycinamide from 5-phospho-alpha-D-ribose 1-diphosphate: step 2/2.</text>
</comment>
<evidence type="ECO:0000256" key="8">
    <source>
        <dbReference type="ARBA" id="ARBA00022840"/>
    </source>
</evidence>
<comment type="cofactor">
    <cofactor evidence="1">
        <name>Mn(2+)</name>
        <dbReference type="ChEBI" id="CHEBI:29035"/>
    </cofactor>
</comment>
<gene>
    <name evidence="12 15" type="primary">purD</name>
    <name evidence="15" type="ORF">ACFQ00_05300</name>
</gene>
<dbReference type="SMART" id="SM01209">
    <property type="entry name" value="GARS_A"/>
    <property type="match status" value="1"/>
</dbReference>
<dbReference type="SMART" id="SM01210">
    <property type="entry name" value="GARS_C"/>
    <property type="match status" value="1"/>
</dbReference>
<evidence type="ECO:0000256" key="10">
    <source>
        <dbReference type="ARBA" id="ARBA00042242"/>
    </source>
</evidence>
<accession>A0ABW3C1E6</accession>
<dbReference type="InterPro" id="IPR011054">
    <property type="entry name" value="Rudment_hybrid_motif"/>
</dbReference>
<keyword evidence="8 13" id="KW-0067">ATP-binding</keyword>
<evidence type="ECO:0000256" key="6">
    <source>
        <dbReference type="ARBA" id="ARBA00022741"/>
    </source>
</evidence>
<evidence type="ECO:0000256" key="3">
    <source>
        <dbReference type="ARBA" id="ARBA00005174"/>
    </source>
</evidence>
<dbReference type="EC" id="6.3.4.13" evidence="4 12"/>
<dbReference type="EMBL" id="JBHTIK010000002">
    <property type="protein sequence ID" value="MFD0847734.1"/>
    <property type="molecule type" value="Genomic_DNA"/>
</dbReference>
<protein>
    <recommendedName>
        <fullName evidence="4 12">Phosphoribosylamine--glycine ligase</fullName>
        <ecNumber evidence="4 12">6.3.4.13</ecNumber>
    </recommendedName>
    <alternativeName>
        <fullName evidence="12">GARS</fullName>
    </alternativeName>
    <alternativeName>
        <fullName evidence="10 12">Glycinamide ribonucleotide synthetase</fullName>
    </alternativeName>
    <alternativeName>
        <fullName evidence="11 12">Phosphoribosylglycinamide synthetase</fullName>
    </alternativeName>
</protein>
<dbReference type="RefSeq" id="WP_381487239.1">
    <property type="nucleotide sequence ID" value="NZ_JBHTIK010000002.1"/>
</dbReference>
<dbReference type="PROSITE" id="PS00184">
    <property type="entry name" value="GARS"/>
    <property type="match status" value="1"/>
</dbReference>
<dbReference type="InterPro" id="IPR020560">
    <property type="entry name" value="PRibGlycinamide_synth_C-dom"/>
</dbReference>
<dbReference type="InterPro" id="IPR037123">
    <property type="entry name" value="PRibGlycinamide_synth_C_sf"/>
</dbReference>
<evidence type="ECO:0000256" key="5">
    <source>
        <dbReference type="ARBA" id="ARBA00022598"/>
    </source>
</evidence>
<evidence type="ECO:0000256" key="2">
    <source>
        <dbReference type="ARBA" id="ARBA00001946"/>
    </source>
</evidence>
<evidence type="ECO:0000256" key="13">
    <source>
        <dbReference type="PROSITE-ProRule" id="PRU00409"/>
    </source>
</evidence>
<comment type="caution">
    <text evidence="15">The sequence shown here is derived from an EMBL/GenBank/DDBJ whole genome shotgun (WGS) entry which is preliminary data.</text>
</comment>
<keyword evidence="16" id="KW-1185">Reference proteome</keyword>
<dbReference type="Gene3D" id="3.30.470.20">
    <property type="entry name" value="ATP-grasp fold, B domain"/>
    <property type="match status" value="1"/>
</dbReference>
<comment type="similarity">
    <text evidence="9 12">Belongs to the GARS family.</text>
</comment>
<dbReference type="HAMAP" id="MF_00138">
    <property type="entry name" value="GARS"/>
    <property type="match status" value="1"/>
</dbReference>
<dbReference type="PANTHER" id="PTHR43472:SF1">
    <property type="entry name" value="PHOSPHORIBOSYLAMINE--GLYCINE LIGASE, CHLOROPLASTIC"/>
    <property type="match status" value="1"/>
</dbReference>
<keyword evidence="6 13" id="KW-0547">Nucleotide-binding</keyword>
<organism evidence="15 16">
    <name type="scientific">Sphingosinicella xenopeptidilytica</name>
    <dbReference type="NCBI Taxonomy" id="364098"/>
    <lineage>
        <taxon>Bacteria</taxon>
        <taxon>Pseudomonadati</taxon>
        <taxon>Pseudomonadota</taxon>
        <taxon>Alphaproteobacteria</taxon>
        <taxon>Sphingomonadales</taxon>
        <taxon>Sphingosinicellaceae</taxon>
        <taxon>Sphingosinicella</taxon>
    </lineage>
</organism>
<dbReference type="Gene3D" id="3.30.1490.20">
    <property type="entry name" value="ATP-grasp fold, A domain"/>
    <property type="match status" value="1"/>
</dbReference>
<dbReference type="GO" id="GO:0004637">
    <property type="term" value="F:phosphoribosylamine-glycine ligase activity"/>
    <property type="evidence" value="ECO:0007669"/>
    <property type="project" value="UniProtKB-EC"/>
</dbReference>
<dbReference type="InterPro" id="IPR020559">
    <property type="entry name" value="PRibGlycinamide_synth_CS"/>
</dbReference>
<dbReference type="Gene3D" id="3.90.600.10">
    <property type="entry name" value="Phosphoribosylglycinamide synthetase, C-terminal domain"/>
    <property type="match status" value="1"/>
</dbReference>
<evidence type="ECO:0000313" key="15">
    <source>
        <dbReference type="EMBL" id="MFD0847734.1"/>
    </source>
</evidence>
<comment type="cofactor">
    <cofactor evidence="2">
        <name>Mg(2+)</name>
        <dbReference type="ChEBI" id="CHEBI:18420"/>
    </cofactor>
</comment>
<dbReference type="Pfam" id="PF02843">
    <property type="entry name" value="GARS_C"/>
    <property type="match status" value="1"/>
</dbReference>
<evidence type="ECO:0000256" key="12">
    <source>
        <dbReference type="HAMAP-Rule" id="MF_00138"/>
    </source>
</evidence>
<dbReference type="InterPro" id="IPR013815">
    <property type="entry name" value="ATP_grasp_subdomain_1"/>
</dbReference>
<feature type="domain" description="ATP-grasp" evidence="14">
    <location>
        <begin position="107"/>
        <end position="312"/>
    </location>
</feature>
<dbReference type="PROSITE" id="PS50975">
    <property type="entry name" value="ATP_GRASP"/>
    <property type="match status" value="1"/>
</dbReference>
<comment type="catalytic activity">
    <reaction evidence="12">
        <text>5-phospho-beta-D-ribosylamine + glycine + ATP = N(1)-(5-phospho-beta-D-ribosyl)glycinamide + ADP + phosphate + H(+)</text>
        <dbReference type="Rhea" id="RHEA:17453"/>
        <dbReference type="ChEBI" id="CHEBI:15378"/>
        <dbReference type="ChEBI" id="CHEBI:30616"/>
        <dbReference type="ChEBI" id="CHEBI:43474"/>
        <dbReference type="ChEBI" id="CHEBI:57305"/>
        <dbReference type="ChEBI" id="CHEBI:58681"/>
        <dbReference type="ChEBI" id="CHEBI:143788"/>
        <dbReference type="ChEBI" id="CHEBI:456216"/>
        <dbReference type="EC" id="6.3.4.13"/>
    </reaction>
</comment>
<evidence type="ECO:0000256" key="9">
    <source>
        <dbReference type="ARBA" id="ARBA00038345"/>
    </source>
</evidence>
<dbReference type="Gene3D" id="3.40.50.20">
    <property type="match status" value="1"/>
</dbReference>
<evidence type="ECO:0000256" key="7">
    <source>
        <dbReference type="ARBA" id="ARBA00022755"/>
    </source>
</evidence>
<dbReference type="Pfam" id="PF02844">
    <property type="entry name" value="GARS_N"/>
    <property type="match status" value="1"/>
</dbReference>
<sequence>MNILLIGSGGREHALAWKITQSPLCDTLWCTPGNAGIAEVCECVPLNTADHAAVIDFCRTNAVGLVVVGPEQPLVEGLVDALTAAGIKAFGPTAKAAQLEGSKGFTKDLCKRAGIPTAAYERFTDAGTAKAYAAARGLPIVIKADGLAAGKGVIIAETREDADAAIEDMFSGSFGAAGAEVVIEAFLTGEEASFFALVDGKTALPLASAQDHKRVGDGDTGPNTGGMGAYSPAPVLTPELEAQVMREIVQPTVNTMAADGIPYVGVLYAGLMLTETGPQLIEYNARFGDPECQVLMLRMKSDIVPVLLAAVDGGLEHVGIQWHDAPALTLVMAAEGYPGTPKKGTVIEGVETAAGEGVVVFHAGTTRDNDGRLIANGGRVLNVTATGPTVREARDRAYAAAEKIRWPEGFYRSDIGWRAIKREEQTA</sequence>
<dbReference type="Pfam" id="PF01071">
    <property type="entry name" value="GARS_A"/>
    <property type="match status" value="1"/>
</dbReference>
<dbReference type="PANTHER" id="PTHR43472">
    <property type="entry name" value="PHOSPHORIBOSYLAMINE--GLYCINE LIGASE"/>
    <property type="match status" value="1"/>
</dbReference>
<evidence type="ECO:0000259" key="14">
    <source>
        <dbReference type="PROSITE" id="PS50975"/>
    </source>
</evidence>
<evidence type="ECO:0000256" key="1">
    <source>
        <dbReference type="ARBA" id="ARBA00001936"/>
    </source>
</evidence>
<name>A0ABW3C1E6_SPHXN</name>
<dbReference type="SUPFAM" id="SSF56059">
    <property type="entry name" value="Glutathione synthetase ATP-binding domain-like"/>
    <property type="match status" value="1"/>
</dbReference>
<evidence type="ECO:0000256" key="11">
    <source>
        <dbReference type="ARBA" id="ARBA00042864"/>
    </source>
</evidence>
<dbReference type="InterPro" id="IPR000115">
    <property type="entry name" value="PRibGlycinamide_synth"/>
</dbReference>
<evidence type="ECO:0000313" key="16">
    <source>
        <dbReference type="Proteomes" id="UP001597124"/>
    </source>
</evidence>
<keyword evidence="5 12" id="KW-0436">Ligase</keyword>
<dbReference type="Proteomes" id="UP001597124">
    <property type="component" value="Unassembled WGS sequence"/>
</dbReference>
<dbReference type="SUPFAM" id="SSF51246">
    <property type="entry name" value="Rudiment single hybrid motif"/>
    <property type="match status" value="1"/>
</dbReference>
<dbReference type="InterPro" id="IPR016185">
    <property type="entry name" value="PreATP-grasp_dom_sf"/>
</dbReference>
<evidence type="ECO:0000256" key="4">
    <source>
        <dbReference type="ARBA" id="ARBA00013255"/>
    </source>
</evidence>